<organism evidence="3 4">
    <name type="scientific">Candidatus Acetatifactor stercoripullorum</name>
    <dbReference type="NCBI Taxonomy" id="2838414"/>
    <lineage>
        <taxon>Bacteria</taxon>
        <taxon>Bacillati</taxon>
        <taxon>Bacillota</taxon>
        <taxon>Clostridia</taxon>
        <taxon>Lachnospirales</taxon>
        <taxon>Lachnospiraceae</taxon>
        <taxon>Acetatifactor</taxon>
    </lineage>
</organism>
<reference evidence="3" key="1">
    <citation type="journal article" date="2021" name="PeerJ">
        <title>Extensive microbial diversity within the chicken gut microbiome revealed by metagenomics and culture.</title>
        <authorList>
            <person name="Gilroy R."/>
            <person name="Ravi A."/>
            <person name="Getino M."/>
            <person name="Pursley I."/>
            <person name="Horton D.L."/>
            <person name="Alikhan N.F."/>
            <person name="Baker D."/>
            <person name="Gharbi K."/>
            <person name="Hall N."/>
            <person name="Watson M."/>
            <person name="Adriaenssens E.M."/>
            <person name="Foster-Nyarko E."/>
            <person name="Jarju S."/>
            <person name="Secka A."/>
            <person name="Antonio M."/>
            <person name="Oren A."/>
            <person name="Chaudhuri R.R."/>
            <person name="La Ragione R."/>
            <person name="Hildebrand F."/>
            <person name="Pallen M.J."/>
        </authorList>
    </citation>
    <scope>NUCLEOTIDE SEQUENCE</scope>
    <source>
        <strain evidence="3">CHK195-6426</strain>
    </source>
</reference>
<proteinExistence type="inferred from homology"/>
<accession>A0A9D1UBA8</accession>
<dbReference type="PANTHER" id="PTHR43734">
    <property type="entry name" value="PHYTOENE DESATURASE"/>
    <property type="match status" value="1"/>
</dbReference>
<feature type="domain" description="Amine oxidase" evidence="2">
    <location>
        <begin position="11"/>
        <end position="487"/>
    </location>
</feature>
<evidence type="ECO:0000256" key="1">
    <source>
        <dbReference type="ARBA" id="ARBA00038322"/>
    </source>
</evidence>
<evidence type="ECO:0000313" key="4">
    <source>
        <dbReference type="Proteomes" id="UP000824265"/>
    </source>
</evidence>
<sequence>MKKVVIIGGGISGMTAGVLLQKAGFNTEIYEKNALPGGQCTGWKREGYFIDNCIHWLTGTRPGSALHELWKEIGALGDGVEVHEKEMFFSSKLNGQTLTFWRDKERTRKEMLALSPEDESEINKLIEYVSMAETMTVPVEKPFDAMNPIDFMKLGMSMKSMGKVMKEYGNMDINELATRFKHPLIQRAIIDYMPSGYQAYAFLVSYSTVTGGNGDIPKGGSLAMSLRIAEKYKEYGGVLHTGAEVKQILLNGKKAEGVLLENGSSVEADYVICACDTDYTFRKLLPETYIPKGLKKMYAERDKYPVSSGFQMAYAVDGVFPELTGTRVFSCDEMKVGSQMVKCMSIQSYDYEPDFAPEGKMILQTNFSQTESDYTYWESLYEDKAKYEQIKDEIAQQALQRVVWEYPFLEGKIRVIDIWSPMTYTRYCNSYKGAYMSFVTTKQAKSITVPGVVKGIDNVLLASQWLMGPGGLPTAAAMGKFAAWRIMRRENNGR</sequence>
<dbReference type="InterPro" id="IPR036188">
    <property type="entry name" value="FAD/NAD-bd_sf"/>
</dbReference>
<dbReference type="SUPFAM" id="SSF51905">
    <property type="entry name" value="FAD/NAD(P)-binding domain"/>
    <property type="match status" value="1"/>
</dbReference>
<comment type="similarity">
    <text evidence="1">Belongs to the carotenoid/retinoid oxidoreductase family. CrtN subfamily.</text>
</comment>
<dbReference type="GO" id="GO:0016491">
    <property type="term" value="F:oxidoreductase activity"/>
    <property type="evidence" value="ECO:0007669"/>
    <property type="project" value="InterPro"/>
</dbReference>
<gene>
    <name evidence="3" type="ORF">H9742_02180</name>
</gene>
<dbReference type="Proteomes" id="UP000824265">
    <property type="component" value="Unassembled WGS sequence"/>
</dbReference>
<dbReference type="PANTHER" id="PTHR43734:SF1">
    <property type="entry name" value="PHYTOENE DESATURASE"/>
    <property type="match status" value="1"/>
</dbReference>
<evidence type="ECO:0000313" key="3">
    <source>
        <dbReference type="EMBL" id="HIW80326.1"/>
    </source>
</evidence>
<dbReference type="Pfam" id="PF01593">
    <property type="entry name" value="Amino_oxidase"/>
    <property type="match status" value="1"/>
</dbReference>
<name>A0A9D1UBA8_9FIRM</name>
<dbReference type="EMBL" id="DXGH01000010">
    <property type="protein sequence ID" value="HIW80326.1"/>
    <property type="molecule type" value="Genomic_DNA"/>
</dbReference>
<dbReference type="InterPro" id="IPR002937">
    <property type="entry name" value="Amino_oxidase"/>
</dbReference>
<reference evidence="3" key="2">
    <citation type="submission" date="2021-04" db="EMBL/GenBank/DDBJ databases">
        <authorList>
            <person name="Gilroy R."/>
        </authorList>
    </citation>
    <scope>NUCLEOTIDE SEQUENCE</scope>
    <source>
        <strain evidence="3">CHK195-6426</strain>
    </source>
</reference>
<comment type="caution">
    <text evidence="3">The sequence shown here is derived from an EMBL/GenBank/DDBJ whole genome shotgun (WGS) entry which is preliminary data.</text>
</comment>
<protein>
    <submittedName>
        <fullName evidence="3">NAD(P)/FAD-dependent oxidoreductase</fullName>
    </submittedName>
</protein>
<dbReference type="Gene3D" id="3.50.50.60">
    <property type="entry name" value="FAD/NAD(P)-binding domain"/>
    <property type="match status" value="2"/>
</dbReference>
<evidence type="ECO:0000259" key="2">
    <source>
        <dbReference type="Pfam" id="PF01593"/>
    </source>
</evidence>
<dbReference type="AlphaFoldDB" id="A0A9D1UBA8"/>